<accession>A0AAJ7TSF0</accession>
<evidence type="ECO:0000313" key="4">
    <source>
        <dbReference type="RefSeq" id="XP_032823225.1"/>
    </source>
</evidence>
<evidence type="ECO:0000259" key="2">
    <source>
        <dbReference type="Pfam" id="PF13020"/>
    </source>
</evidence>
<proteinExistence type="predicted"/>
<feature type="domain" description="Protein NO VEIN C-terminal" evidence="2">
    <location>
        <begin position="1401"/>
        <end position="1503"/>
    </location>
</feature>
<feature type="compositionally biased region" description="Polar residues" evidence="1">
    <location>
        <begin position="1262"/>
        <end position="1273"/>
    </location>
</feature>
<feature type="compositionally biased region" description="Polar residues" evidence="1">
    <location>
        <begin position="1203"/>
        <end position="1219"/>
    </location>
</feature>
<dbReference type="RefSeq" id="XP_032823225.1">
    <property type="nucleotide sequence ID" value="XM_032967334.1"/>
</dbReference>
<feature type="compositionally biased region" description="Polar residues" evidence="1">
    <location>
        <begin position="1237"/>
        <end position="1250"/>
    </location>
</feature>
<feature type="compositionally biased region" description="Basic and acidic residues" evidence="1">
    <location>
        <begin position="1251"/>
        <end position="1261"/>
    </location>
</feature>
<reference evidence="4" key="1">
    <citation type="submission" date="2025-08" db="UniProtKB">
        <authorList>
            <consortium name="RefSeq"/>
        </authorList>
    </citation>
    <scope>IDENTIFICATION</scope>
    <source>
        <tissue evidence="4">Sperm</tissue>
    </source>
</reference>
<dbReference type="Pfam" id="PF13020">
    <property type="entry name" value="NOV_C"/>
    <property type="match status" value="1"/>
</dbReference>
<evidence type="ECO:0000313" key="3">
    <source>
        <dbReference type="Proteomes" id="UP001318040"/>
    </source>
</evidence>
<sequence length="1526" mass="168869">MKENVEATELALAFPLEQAEPGERSGGLPSLLDKQPVFAFLPLRSYGFRFIIQGDFEVSSSREDVDRDSAWNQWLRSEIPGLFLLALHTFTHHSSLDILEGLSQLLRFVPLPDEILDFFRPVVKQIIQQLKATPCLPIQGPSGEPLEFRPPSETTVARDELVREVVSPALLAQHLGLAYLHPAVARGALSPALARELGVHALSADDVLAVARAILREADAARKALPLDEVARLLVCVYRCLEQQADGEEETHAALRSLPIIPLADGRMVALADQEVFFPPGWQEGAAANHNKVQMHGVELLKVDLCVLHPDLLCCVDALCSSQLVRLLERLHVRRVTPAQVIARHVKPILESGAWKDRPNDVVISYLAYVKAQCEHDASVCNLSELRATLPVLTSTGAFVLPVDTSVYFSTLYGNKWDLPTNLPGADWLLVHPVYIQGQSDVNSWRDFLGRLGVCDLPIVRKERRSYSQQDLDASPWAGVTATLPPVADGRYTVEDWVCAELHALLTVSQLGDARTDTQRRLLLCLLDGEWDKGSRYSQYKTARVLDSVGRPLKEVDSSFLIYLTTLPWLPAEAAGPSSSTSPPFGRARDLYLRANNLRRLLGRHAAYVAVEMSANSTLAGDLGVRMLLNAQELVKHLKRWCSGGAVEEEGVSTESGVPFCTSPEHIHAVYEYLQAECSNQQLQDLFRHYPAVFVPDATRRQHSDSGESRGGNVGDSAVQGCFRYLHEVCWADPTRLFLRYASLQHEAPPQLQLFYGRSTNMADLFQQTLKVSATPKMKQYADLLCLVCEGCTLPNAEVLQDVSLLYATLAEKCVLSPRTMEVNPDYCNNLKATLSKERIFPTKRNCWVSLESRPLIADDRNLEALFRDEEKVCFLSLPDVGASQRNKQPDRWHMRIVEVNPDMRDLFLRICDVGQLSGCVRTRLETENYRPCAPLRLLVGRLVPHIQAFLMSRGDAFRHVYDELTLQRNIAATLKTMNFSQVGKLYVLHTLTLPGGPDGSDGSLLVRTVEASCRLQDTGDLCIQKDHVQDNAVRELVDIFKELARLFSCEDKDCQRELENFLHKLSTTMHNQSPNNLSRFLAGEGVEDLPEDEPRWQVPKPAVEENPPAPKRQEPKPREVVAAPKEETDEGPSLTCWPPCASMALNTNSTPTCARKTLMENIEKMFPSPQPEQTPQQHTERHLTPQGGEPGGALQQLPGSAPQGSNPAHGQRSGSGPSSEEGDVHPRGPSAAADGQAQQMRPVSLSTDGHSSDEPKDPEGSHSTSRGATRSPSALADSEAGAQRRPAGSAGPPQHPPERVDGAPSGSTDGGSWSRFDPERRPPPLPLGVPVWEHGHWPLDSGAGEELALSSEMLPDQLVLPPEHAGESAQAVGRWGEQLVHAFLLAWKDDQNACPRPTAVEWTSEHGQSDLPYDFVVHMSGGEKEGLLDEHRANGVTANAEDVVCKDVASSRERTIYVEVKSSLLAEKMLWEISPKEMDLALRLAERFHLYRVCNAGDSAAVRLHRVTNLAQRLHRKQLKLFLFV</sequence>
<evidence type="ECO:0000256" key="1">
    <source>
        <dbReference type="SAM" id="MobiDB-lite"/>
    </source>
</evidence>
<dbReference type="InterPro" id="IPR024975">
    <property type="entry name" value="NOV_C"/>
</dbReference>
<dbReference type="KEGG" id="pmrn:116949713"/>
<gene>
    <name evidence="4" type="primary">LOC116949713</name>
</gene>
<protein>
    <submittedName>
        <fullName evidence="4">Protein NO VEIN-like</fullName>
    </submittedName>
</protein>
<organism evidence="3 4">
    <name type="scientific">Petromyzon marinus</name>
    <name type="common">Sea lamprey</name>
    <dbReference type="NCBI Taxonomy" id="7757"/>
    <lineage>
        <taxon>Eukaryota</taxon>
        <taxon>Metazoa</taxon>
        <taxon>Chordata</taxon>
        <taxon>Craniata</taxon>
        <taxon>Vertebrata</taxon>
        <taxon>Cyclostomata</taxon>
        <taxon>Hyperoartia</taxon>
        <taxon>Petromyzontiformes</taxon>
        <taxon>Petromyzontidae</taxon>
        <taxon>Petromyzon</taxon>
    </lineage>
</organism>
<keyword evidence="3" id="KW-1185">Reference proteome</keyword>
<dbReference type="Proteomes" id="UP001318040">
    <property type="component" value="Chromosome 37"/>
</dbReference>
<name>A0AAJ7TSF0_PETMA</name>
<feature type="region of interest" description="Disordered" evidence="1">
    <location>
        <begin position="1167"/>
        <end position="1328"/>
    </location>
</feature>
<dbReference type="PANTHER" id="PTHR32387">
    <property type="entry name" value="WU:FJ29H11"/>
    <property type="match status" value="1"/>
</dbReference>
<dbReference type="PANTHER" id="PTHR32387:SF0">
    <property type="entry name" value="PROTEIN NO VEIN"/>
    <property type="match status" value="1"/>
</dbReference>
<feature type="region of interest" description="Disordered" evidence="1">
    <location>
        <begin position="1087"/>
        <end position="1139"/>
    </location>
</feature>
<dbReference type="InterPro" id="IPR052957">
    <property type="entry name" value="Auxin_embryo_med"/>
</dbReference>